<evidence type="ECO:0000256" key="2">
    <source>
        <dbReference type="ARBA" id="ARBA00022475"/>
    </source>
</evidence>
<evidence type="ECO:0000256" key="1">
    <source>
        <dbReference type="ARBA" id="ARBA00004236"/>
    </source>
</evidence>
<evidence type="ECO:0000313" key="11">
    <source>
        <dbReference type="EMBL" id="GAA2280018.1"/>
    </source>
</evidence>
<feature type="transmembrane region" description="Helical" evidence="9">
    <location>
        <begin position="56"/>
        <end position="80"/>
    </location>
</feature>
<keyword evidence="4" id="KW-0547">Nucleotide-binding</keyword>
<comment type="subcellular location">
    <subcellularLocation>
        <location evidence="1">Cell membrane</location>
    </subcellularLocation>
</comment>
<protein>
    <recommendedName>
        <fullName evidence="10">Pycsar effector protein domain-containing protein</fullName>
    </recommendedName>
</protein>
<evidence type="ECO:0000256" key="9">
    <source>
        <dbReference type="SAM" id="Phobius"/>
    </source>
</evidence>
<dbReference type="Pfam" id="PF18967">
    <property type="entry name" value="PycTM"/>
    <property type="match status" value="1"/>
</dbReference>
<sequence length="327" mass="35743">MSPKLQTVSRFRRIQAQDSANPRVSARTDSKASLLLGITGVLIAGVAALGKAPAPALALALAAVGIAAAVASALLSVLVVMPKLDPTRSNGFSRWARCTDPDAIRQALADDVRLARLHALSVLCERKMRLLQLGGPPCTRRRPRRLRRRAPVRRRLTTHHPTPEAPTMTTTLDPVEPGDLVVMIGASGSGKFTTLLTIPPHQIVSLDQPRAVVSEPGDQAATPDAVLLQHQILSMRLRRGLTTFVDNVSCESHHRLQLVELAHAHGRRAVAILTDAPLDLCLTRNSSRPDHQRVPEDVLRWQHRMACSARDLLPREGFDEIRHHRVG</sequence>
<gene>
    <name evidence="11" type="ORF">GCM10010430_77570</name>
</gene>
<feature type="transmembrane region" description="Helical" evidence="9">
    <location>
        <begin position="32"/>
        <end position="50"/>
    </location>
</feature>
<evidence type="ECO:0000259" key="10">
    <source>
        <dbReference type="Pfam" id="PF18967"/>
    </source>
</evidence>
<keyword evidence="7 9" id="KW-0472">Membrane</keyword>
<dbReference type="InterPro" id="IPR027417">
    <property type="entry name" value="P-loop_NTPase"/>
</dbReference>
<dbReference type="InterPro" id="IPR043760">
    <property type="entry name" value="PycTM_dom"/>
</dbReference>
<proteinExistence type="predicted"/>
<evidence type="ECO:0000313" key="12">
    <source>
        <dbReference type="Proteomes" id="UP001500305"/>
    </source>
</evidence>
<dbReference type="Pfam" id="PF13671">
    <property type="entry name" value="AAA_33"/>
    <property type="match status" value="1"/>
</dbReference>
<comment type="caution">
    <text evidence="11">The sequence shown here is derived from an EMBL/GenBank/DDBJ whole genome shotgun (WGS) entry which is preliminary data.</text>
</comment>
<evidence type="ECO:0000256" key="5">
    <source>
        <dbReference type="ARBA" id="ARBA00022989"/>
    </source>
</evidence>
<dbReference type="EMBL" id="BAAATR010000072">
    <property type="protein sequence ID" value="GAA2280018.1"/>
    <property type="molecule type" value="Genomic_DNA"/>
</dbReference>
<dbReference type="SUPFAM" id="SSF52540">
    <property type="entry name" value="P-loop containing nucleoside triphosphate hydrolases"/>
    <property type="match status" value="1"/>
</dbReference>
<feature type="compositionally biased region" description="Basic residues" evidence="8">
    <location>
        <begin position="139"/>
        <end position="158"/>
    </location>
</feature>
<keyword evidence="5 9" id="KW-1133">Transmembrane helix</keyword>
<feature type="region of interest" description="Disordered" evidence="8">
    <location>
        <begin position="135"/>
        <end position="174"/>
    </location>
</feature>
<keyword evidence="3 9" id="KW-0812">Transmembrane</keyword>
<evidence type="ECO:0000256" key="6">
    <source>
        <dbReference type="ARBA" id="ARBA00023118"/>
    </source>
</evidence>
<dbReference type="Proteomes" id="UP001500305">
    <property type="component" value="Unassembled WGS sequence"/>
</dbReference>
<dbReference type="Gene3D" id="3.40.50.300">
    <property type="entry name" value="P-loop containing nucleotide triphosphate hydrolases"/>
    <property type="match status" value="1"/>
</dbReference>
<keyword evidence="2" id="KW-1003">Cell membrane</keyword>
<keyword evidence="6" id="KW-0051">Antiviral defense</keyword>
<name>A0ABP5RZI5_9ACTN</name>
<accession>A0ABP5RZI5</accession>
<keyword evidence="12" id="KW-1185">Reference proteome</keyword>
<evidence type="ECO:0000256" key="4">
    <source>
        <dbReference type="ARBA" id="ARBA00022741"/>
    </source>
</evidence>
<evidence type="ECO:0000256" key="3">
    <source>
        <dbReference type="ARBA" id="ARBA00022692"/>
    </source>
</evidence>
<evidence type="ECO:0000256" key="8">
    <source>
        <dbReference type="SAM" id="MobiDB-lite"/>
    </source>
</evidence>
<feature type="domain" description="Pycsar effector protein" evidence="10">
    <location>
        <begin position="26"/>
        <end position="134"/>
    </location>
</feature>
<reference evidence="12" key="1">
    <citation type="journal article" date="2019" name="Int. J. Syst. Evol. Microbiol.">
        <title>The Global Catalogue of Microorganisms (GCM) 10K type strain sequencing project: providing services to taxonomists for standard genome sequencing and annotation.</title>
        <authorList>
            <consortium name="The Broad Institute Genomics Platform"/>
            <consortium name="The Broad Institute Genome Sequencing Center for Infectious Disease"/>
            <person name="Wu L."/>
            <person name="Ma J."/>
        </authorList>
    </citation>
    <scope>NUCLEOTIDE SEQUENCE [LARGE SCALE GENOMIC DNA]</scope>
    <source>
        <strain evidence="12">JCM 7356</strain>
    </source>
</reference>
<organism evidence="11 12">
    <name type="scientific">Kitasatospora cystarginea</name>
    <dbReference type="NCBI Taxonomy" id="58350"/>
    <lineage>
        <taxon>Bacteria</taxon>
        <taxon>Bacillati</taxon>
        <taxon>Actinomycetota</taxon>
        <taxon>Actinomycetes</taxon>
        <taxon>Kitasatosporales</taxon>
        <taxon>Streptomycetaceae</taxon>
        <taxon>Kitasatospora</taxon>
    </lineage>
</organism>
<evidence type="ECO:0000256" key="7">
    <source>
        <dbReference type="ARBA" id="ARBA00023136"/>
    </source>
</evidence>